<dbReference type="InterPro" id="IPR036884">
    <property type="entry name" value="2Fe-2S-bd_dom_sf"/>
</dbReference>
<feature type="domain" description="Aldehyde oxidase/xanthine dehydrogenase a/b hammerhead" evidence="4">
    <location>
        <begin position="191"/>
        <end position="303"/>
    </location>
</feature>
<dbReference type="Pfam" id="PF01799">
    <property type="entry name" value="Fer2_2"/>
    <property type="match status" value="1"/>
</dbReference>
<dbReference type="Gene3D" id="3.10.20.30">
    <property type="match status" value="1"/>
</dbReference>
<dbReference type="RefSeq" id="WP_149484546.1">
    <property type="nucleotide sequence ID" value="NZ_CP036150.1"/>
</dbReference>
<dbReference type="InterPro" id="IPR016208">
    <property type="entry name" value="Ald_Oxase/xanthine_DH-like"/>
</dbReference>
<dbReference type="Gene3D" id="1.10.150.120">
    <property type="entry name" value="[2Fe-2S]-binding domain"/>
    <property type="match status" value="1"/>
</dbReference>
<dbReference type="Pfam" id="PF20256">
    <property type="entry name" value="MoCoBD_2"/>
    <property type="match status" value="1"/>
</dbReference>
<dbReference type="InterPro" id="IPR037165">
    <property type="entry name" value="AldOxase/xan_DH_Mopterin-bd_sf"/>
</dbReference>
<dbReference type="Gene3D" id="3.90.1170.50">
    <property type="entry name" value="Aldehyde oxidase/xanthine dehydrogenase, a/b hammerhead"/>
    <property type="match status" value="1"/>
</dbReference>
<dbReference type="SUPFAM" id="SSF47741">
    <property type="entry name" value="CO dehydrogenase ISP C-domain like"/>
    <property type="match status" value="1"/>
</dbReference>
<dbReference type="InterPro" id="IPR008274">
    <property type="entry name" value="AldOxase/xan_DH_MoCoBD1"/>
</dbReference>
<dbReference type="Pfam" id="PF01315">
    <property type="entry name" value="Ald_Xan_dh_C"/>
    <property type="match status" value="1"/>
</dbReference>
<organism evidence="5 6">
    <name type="scientific">Oceanispirochaeta crateris</name>
    <dbReference type="NCBI Taxonomy" id="2518645"/>
    <lineage>
        <taxon>Bacteria</taxon>
        <taxon>Pseudomonadati</taxon>
        <taxon>Spirochaetota</taxon>
        <taxon>Spirochaetia</taxon>
        <taxon>Spirochaetales</taxon>
        <taxon>Spirochaetaceae</taxon>
        <taxon>Oceanispirochaeta</taxon>
    </lineage>
</organism>
<dbReference type="Gene3D" id="3.30.365.10">
    <property type="entry name" value="Aldehyde oxidase/xanthine dehydrogenase, molybdopterin binding domain"/>
    <property type="match status" value="4"/>
</dbReference>
<dbReference type="EMBL" id="CP036150">
    <property type="protein sequence ID" value="QEN06463.1"/>
    <property type="molecule type" value="Genomic_DNA"/>
</dbReference>
<evidence type="ECO:0000256" key="1">
    <source>
        <dbReference type="ARBA" id="ARBA00006849"/>
    </source>
</evidence>
<dbReference type="AlphaFoldDB" id="A0A5C1QEI3"/>
<dbReference type="InterPro" id="IPR012675">
    <property type="entry name" value="Beta-grasp_dom_sf"/>
</dbReference>
<evidence type="ECO:0000313" key="6">
    <source>
        <dbReference type="Proteomes" id="UP000324209"/>
    </source>
</evidence>
<name>A0A5C1QEI3_9SPIO</name>
<dbReference type="NCBIfam" id="TIGR03313">
    <property type="entry name" value="Se_sel_red_Mo"/>
    <property type="match status" value="1"/>
</dbReference>
<evidence type="ECO:0000256" key="3">
    <source>
        <dbReference type="ARBA" id="ARBA00023002"/>
    </source>
</evidence>
<keyword evidence="3" id="KW-0560">Oxidoreductase</keyword>
<dbReference type="InterPro" id="IPR002888">
    <property type="entry name" value="2Fe-2S-bd"/>
</dbReference>
<reference evidence="5 6" key="1">
    <citation type="submission" date="2019-02" db="EMBL/GenBank/DDBJ databases">
        <title>Complete Genome Sequence and Methylome Analysis of free living Spirochaetas.</title>
        <authorList>
            <person name="Fomenkov A."/>
            <person name="Dubinina G."/>
            <person name="Leshcheva N."/>
            <person name="Mikheeva N."/>
            <person name="Grabovich M."/>
            <person name="Vincze T."/>
            <person name="Roberts R.J."/>
        </authorList>
    </citation>
    <scope>NUCLEOTIDE SEQUENCE [LARGE SCALE GENOMIC DNA]</scope>
    <source>
        <strain evidence="5 6">K2</strain>
    </source>
</reference>
<dbReference type="SUPFAM" id="SSF54665">
    <property type="entry name" value="CO dehydrogenase molybdoprotein N-domain-like"/>
    <property type="match status" value="1"/>
</dbReference>
<dbReference type="InterPro" id="IPR046867">
    <property type="entry name" value="AldOxase/xan_DH_MoCoBD2"/>
</dbReference>
<dbReference type="SMART" id="SM01008">
    <property type="entry name" value="Ald_Xan_dh_C"/>
    <property type="match status" value="1"/>
</dbReference>
<dbReference type="PANTHER" id="PTHR11908:SF132">
    <property type="entry name" value="ALDEHYDE OXIDASE 1-RELATED"/>
    <property type="match status" value="1"/>
</dbReference>
<evidence type="ECO:0000259" key="4">
    <source>
        <dbReference type="SMART" id="SM01008"/>
    </source>
</evidence>
<dbReference type="InterPro" id="IPR036856">
    <property type="entry name" value="Ald_Oxase/Xan_DH_a/b_sf"/>
</dbReference>
<evidence type="ECO:0000313" key="5">
    <source>
        <dbReference type="EMBL" id="QEN06463.1"/>
    </source>
</evidence>
<comment type="similarity">
    <text evidence="1">Belongs to the xanthine dehydrogenase family.</text>
</comment>
<keyword evidence="6" id="KW-1185">Reference proteome</keyword>
<gene>
    <name evidence="5" type="ORF">EXM22_00080</name>
</gene>
<sequence>MNIEFTLNGKTRSLYVDDFQNAQDFLTQLGMISVRDSDDHAGFTGSDTILLDGKPVNAGLLIAAQLDGHTVETGESLSAHNKMGFLQAALVDAGAVQSGYNAPASALILKELLERVENPTEADIRDAFSGLFVRDYGYMPLFKAVELALEYRDNPQFSHGSAEAKIAPEFREDLRDVGTPRRKVDGAQLVMGRKAYVEDRVESGTLHMKLLRSSFAHAYITKIDTSMAESLPGVVSIITHENCPDVYYGSAGQGFPEPSPYDKRMFNQKIRHHGDRIAAVVAETEQIALDALALINVEYEALPVVMSIDEAKAEGAPIIQNGLIEYVVGAPDDLEQQNSSADPRDGKVIYQFPIGGDPHRNIAASVEGGIGDVEVGFKEADVVLERVYESSQIQCTPLEPHTVFTKMEGDRLIIHASTQVPWHLRRIVARVLGIKENKIHVIKERVGGGYGSKQDILLDELAAWVTWQTGLPVFYQFTREEEFISCSTRHVMKIKVKIGAKKDGTMTAIDMTVDANTGPFGNHCLTVPMNACSKSLPLFLCDHFHFDVTAYYSNIAPTGAYQGYGAPKGSYALQMAVAELAEALGMGPLALIEKNRVREGSMLEILKCLGEGREGKAAPVISCGLDGSLKKGAQLIEWGKKVESGDPDVKIGKGVVIIQQGSGLPGLDHSNAEVKLLTDGTLLVRSGGADLGTGLDTVCVKVTAEVLKTPMDDIAIRSGDSDATSFDTGAYASSGTYFSGNAALKAAEDLKVKILKAASEMLSEPEEDLVIEYPSVVKGKKGQVSFEEISRDSLTGEGRGQLIGSASYTTEDSAFPYGAHFCQVAVNVRNGSIKIQKYYALQDCGTPINPELAQGQIYGGVMKSIGHTLYEEMVFDNNGCCINPDLRSYGVPMMGDVPEDFQVHMIYTEDPFGPFGGKSISEIAVNGAAPVIANAIHDACGVWVRSWPITPEKILRGLGKI</sequence>
<accession>A0A5C1QEI3</accession>
<dbReference type="PANTHER" id="PTHR11908">
    <property type="entry name" value="XANTHINE DEHYDROGENASE"/>
    <property type="match status" value="1"/>
</dbReference>
<evidence type="ECO:0000256" key="2">
    <source>
        <dbReference type="ARBA" id="ARBA00022505"/>
    </source>
</evidence>
<dbReference type="Proteomes" id="UP000324209">
    <property type="component" value="Chromosome"/>
</dbReference>
<dbReference type="InterPro" id="IPR000674">
    <property type="entry name" value="Ald_Oxase/Xan_DH_a/b"/>
</dbReference>
<protein>
    <submittedName>
        <fullName evidence="5">Molybdopterin-dependent oxidoreductase Mo/Fe-S-binding subunit</fullName>
    </submittedName>
</protein>
<dbReference type="OrthoDB" id="9759099at2"/>
<dbReference type="GO" id="GO:0005506">
    <property type="term" value="F:iron ion binding"/>
    <property type="evidence" value="ECO:0007669"/>
    <property type="project" value="InterPro"/>
</dbReference>
<proteinExistence type="inferred from homology"/>
<dbReference type="SUPFAM" id="SSF56003">
    <property type="entry name" value="Molybdenum cofactor-binding domain"/>
    <property type="match status" value="1"/>
</dbReference>
<dbReference type="Pfam" id="PF02738">
    <property type="entry name" value="MoCoBD_1"/>
    <property type="match status" value="1"/>
</dbReference>
<keyword evidence="2" id="KW-0500">Molybdenum</keyword>
<dbReference type="GO" id="GO:0016491">
    <property type="term" value="F:oxidoreductase activity"/>
    <property type="evidence" value="ECO:0007669"/>
    <property type="project" value="UniProtKB-KW"/>
</dbReference>
<dbReference type="KEGG" id="ock:EXM22_00080"/>
<dbReference type="InterPro" id="IPR017699">
    <property type="entry name" value="Mo-bd_YgfN/XdhD"/>
</dbReference>